<evidence type="ECO:0000313" key="4">
    <source>
        <dbReference type="Proteomes" id="UP000332933"/>
    </source>
</evidence>
<gene>
    <name evidence="3" type="primary">Aste57867_22694</name>
    <name evidence="2" type="ORF">As57867_022624</name>
    <name evidence="3" type="ORF">ASTE57867_22694</name>
</gene>
<feature type="compositionally biased region" description="Polar residues" evidence="1">
    <location>
        <begin position="57"/>
        <end position="69"/>
    </location>
</feature>
<feature type="region of interest" description="Disordered" evidence="1">
    <location>
        <begin position="48"/>
        <end position="111"/>
    </location>
</feature>
<name>A0A485LKN1_9STRA</name>
<reference evidence="3 4" key="1">
    <citation type="submission" date="2019-03" db="EMBL/GenBank/DDBJ databases">
        <authorList>
            <person name="Gaulin E."/>
            <person name="Dumas B."/>
        </authorList>
    </citation>
    <scope>NUCLEOTIDE SEQUENCE [LARGE SCALE GENOMIC DNA]</scope>
    <source>
        <strain evidence="3">CBS 568.67</strain>
    </source>
</reference>
<dbReference type="AlphaFoldDB" id="A0A485LKN1"/>
<evidence type="ECO:0000313" key="2">
    <source>
        <dbReference type="EMBL" id="KAF0685428.1"/>
    </source>
</evidence>
<evidence type="ECO:0000256" key="1">
    <source>
        <dbReference type="SAM" id="MobiDB-lite"/>
    </source>
</evidence>
<protein>
    <submittedName>
        <fullName evidence="3">Aste57867_22694 protein</fullName>
    </submittedName>
</protein>
<dbReference type="EMBL" id="CAADRA010007166">
    <property type="protein sequence ID" value="VFT99348.1"/>
    <property type="molecule type" value="Genomic_DNA"/>
</dbReference>
<evidence type="ECO:0000313" key="3">
    <source>
        <dbReference type="EMBL" id="VFT99348.1"/>
    </source>
</evidence>
<dbReference type="Proteomes" id="UP000332933">
    <property type="component" value="Unassembled WGS sequence"/>
</dbReference>
<accession>A0A485LKN1</accession>
<dbReference type="EMBL" id="VJMH01007140">
    <property type="protein sequence ID" value="KAF0685428.1"/>
    <property type="molecule type" value="Genomic_DNA"/>
</dbReference>
<keyword evidence="4" id="KW-1185">Reference proteome</keyword>
<reference evidence="2" key="2">
    <citation type="submission" date="2019-06" db="EMBL/GenBank/DDBJ databases">
        <title>Genomics analysis of Aphanomyces spp. identifies a new class of oomycete effector associated with host adaptation.</title>
        <authorList>
            <person name="Gaulin E."/>
        </authorList>
    </citation>
    <scope>NUCLEOTIDE SEQUENCE</scope>
    <source>
        <strain evidence="2">CBS 578.67</strain>
    </source>
</reference>
<organism evidence="3 4">
    <name type="scientific">Aphanomyces stellatus</name>
    <dbReference type="NCBI Taxonomy" id="120398"/>
    <lineage>
        <taxon>Eukaryota</taxon>
        <taxon>Sar</taxon>
        <taxon>Stramenopiles</taxon>
        <taxon>Oomycota</taxon>
        <taxon>Saprolegniomycetes</taxon>
        <taxon>Saprolegniales</taxon>
        <taxon>Verrucalvaceae</taxon>
        <taxon>Aphanomyces</taxon>
    </lineage>
</organism>
<dbReference type="OrthoDB" id="73949at2759"/>
<sequence>MSDDEGGENDIVLGRADYDLLQAFHRLFPLPALSSGITRVICDEELQIADEEDTTEDAPSSPTTESSNEGPKRSTSHLRTLRQLRPPNQKPHHAVDLSKLTPRTPERPESS</sequence>
<proteinExistence type="predicted"/>